<evidence type="ECO:0000313" key="4">
    <source>
        <dbReference type="EMBL" id="SHE90846.1"/>
    </source>
</evidence>
<evidence type="ECO:0000256" key="1">
    <source>
        <dbReference type="ARBA" id="ARBA00022801"/>
    </source>
</evidence>
<keyword evidence="2" id="KW-0326">Glycosidase</keyword>
<dbReference type="InterPro" id="IPR036452">
    <property type="entry name" value="Ribo_hydro-like"/>
</dbReference>
<sequence>MMTMTATAPARPTPIILDCDPGHDDAIALVMAHRSKAIDLLGVTVTCGNAELDKCVSNTLRILEFIGAGDVPVAAGCYRPLARPLVLGTADGPSGLEGSPYLPMATKTLEPMHAVDFIAKTLREQDEPLRIVATGPLCNIGLFVLKYPELLPKIKDVTWMGGVFYRKSEIITPTEFNAFCDPEALKIVLDSGIKLTMVGLDVTMQVLVEEPQYAEFRKIDTELGRVVNDWLLFYEKLHRNSMGVGGALHDPLALALIIDPTLVRTRPAHIGVDLAGTYAFGATVADFWKERGLPDNADICTEVDSDRFFELLYSLLRD</sequence>
<dbReference type="PANTHER" id="PTHR12304:SF4">
    <property type="entry name" value="URIDINE NUCLEOSIDASE"/>
    <property type="match status" value="1"/>
</dbReference>
<keyword evidence="5" id="KW-1185">Reference proteome</keyword>
<name>A0A1M4XC22_9HYPH</name>
<dbReference type="InterPro" id="IPR023186">
    <property type="entry name" value="IUNH"/>
</dbReference>
<gene>
    <name evidence="4" type="ORF">SAMN02745157_1208</name>
</gene>
<dbReference type="AlphaFoldDB" id="A0A1M4XC22"/>
<dbReference type="GO" id="GO:0008477">
    <property type="term" value="F:purine nucleosidase activity"/>
    <property type="evidence" value="ECO:0007669"/>
    <property type="project" value="TreeGrafter"/>
</dbReference>
<accession>A0A1M4XC22</accession>
<dbReference type="PROSITE" id="PS01247">
    <property type="entry name" value="IUNH"/>
    <property type="match status" value="1"/>
</dbReference>
<dbReference type="EMBL" id="FQUP01000001">
    <property type="protein sequence ID" value="SHE90846.1"/>
    <property type="molecule type" value="Genomic_DNA"/>
</dbReference>
<evidence type="ECO:0000313" key="5">
    <source>
        <dbReference type="Proteomes" id="UP000184485"/>
    </source>
</evidence>
<organism evidence="4 5">
    <name type="scientific">Kaistia soli DSM 19436</name>
    <dbReference type="NCBI Taxonomy" id="1122133"/>
    <lineage>
        <taxon>Bacteria</taxon>
        <taxon>Pseudomonadati</taxon>
        <taxon>Pseudomonadota</taxon>
        <taxon>Alphaproteobacteria</taxon>
        <taxon>Hyphomicrobiales</taxon>
        <taxon>Kaistiaceae</taxon>
        <taxon>Kaistia</taxon>
    </lineage>
</organism>
<evidence type="ECO:0000259" key="3">
    <source>
        <dbReference type="Pfam" id="PF01156"/>
    </source>
</evidence>
<dbReference type="Pfam" id="PF01156">
    <property type="entry name" value="IU_nuc_hydro"/>
    <property type="match status" value="1"/>
</dbReference>
<dbReference type="GO" id="GO:0005829">
    <property type="term" value="C:cytosol"/>
    <property type="evidence" value="ECO:0007669"/>
    <property type="project" value="TreeGrafter"/>
</dbReference>
<dbReference type="Gene3D" id="3.90.245.10">
    <property type="entry name" value="Ribonucleoside hydrolase-like"/>
    <property type="match status" value="1"/>
</dbReference>
<evidence type="ECO:0000256" key="2">
    <source>
        <dbReference type="ARBA" id="ARBA00023295"/>
    </source>
</evidence>
<dbReference type="GO" id="GO:0045437">
    <property type="term" value="F:uridine nucleosidase activity"/>
    <property type="evidence" value="ECO:0007669"/>
    <property type="project" value="UniProtKB-ARBA"/>
</dbReference>
<feature type="domain" description="Inosine/uridine-preferring nucleoside hydrolase" evidence="3">
    <location>
        <begin position="15"/>
        <end position="310"/>
    </location>
</feature>
<dbReference type="GO" id="GO:0006152">
    <property type="term" value="P:purine nucleoside catabolic process"/>
    <property type="evidence" value="ECO:0007669"/>
    <property type="project" value="TreeGrafter"/>
</dbReference>
<dbReference type="SUPFAM" id="SSF53590">
    <property type="entry name" value="Nucleoside hydrolase"/>
    <property type="match status" value="1"/>
</dbReference>
<dbReference type="STRING" id="1122133.SAMN02745157_1208"/>
<dbReference type="Proteomes" id="UP000184485">
    <property type="component" value="Unassembled WGS sequence"/>
</dbReference>
<keyword evidence="1 4" id="KW-0378">Hydrolase</keyword>
<dbReference type="InterPro" id="IPR001910">
    <property type="entry name" value="Inosine/uridine_hydrolase_dom"/>
</dbReference>
<protein>
    <submittedName>
        <fullName evidence="4">Pyrimidine-specific ribonucleoside hydrolase</fullName>
    </submittedName>
</protein>
<proteinExistence type="predicted"/>
<dbReference type="InterPro" id="IPR015910">
    <property type="entry name" value="I/U_nuclsd_hydro_CS"/>
</dbReference>
<reference evidence="4 5" key="1">
    <citation type="submission" date="2016-11" db="EMBL/GenBank/DDBJ databases">
        <authorList>
            <person name="Jaros S."/>
            <person name="Januszkiewicz K."/>
            <person name="Wedrychowicz H."/>
        </authorList>
    </citation>
    <scope>NUCLEOTIDE SEQUENCE [LARGE SCALE GENOMIC DNA]</scope>
    <source>
        <strain evidence="4 5">DSM 19436</strain>
    </source>
</reference>
<dbReference type="PANTHER" id="PTHR12304">
    <property type="entry name" value="INOSINE-URIDINE PREFERRING NUCLEOSIDE HYDROLASE"/>
    <property type="match status" value="1"/>
</dbReference>
<dbReference type="CDD" id="cd02651">
    <property type="entry name" value="nuc_hydro_IU_UC_XIUA"/>
    <property type="match status" value="1"/>
</dbReference>